<reference evidence="1 2" key="1">
    <citation type="journal article" date="2022" name="Plant J.">
        <title>Chromosome-level genome of Camellia lanceoleosa provides a valuable resource for understanding genome evolution and self-incompatibility.</title>
        <authorList>
            <person name="Gong W."/>
            <person name="Xiao S."/>
            <person name="Wang L."/>
            <person name="Liao Z."/>
            <person name="Chang Y."/>
            <person name="Mo W."/>
            <person name="Hu G."/>
            <person name="Li W."/>
            <person name="Zhao G."/>
            <person name="Zhu H."/>
            <person name="Hu X."/>
            <person name="Ji K."/>
            <person name="Xiang X."/>
            <person name="Song Q."/>
            <person name="Yuan D."/>
            <person name="Jin S."/>
            <person name="Zhang L."/>
        </authorList>
    </citation>
    <scope>NUCLEOTIDE SEQUENCE [LARGE SCALE GENOMIC DNA]</scope>
    <source>
        <strain evidence="1">SQ_2022a</strain>
    </source>
</reference>
<dbReference type="Proteomes" id="UP001060215">
    <property type="component" value="Chromosome 11"/>
</dbReference>
<evidence type="ECO:0000313" key="2">
    <source>
        <dbReference type="Proteomes" id="UP001060215"/>
    </source>
</evidence>
<comment type="caution">
    <text evidence="1">The sequence shown here is derived from an EMBL/GenBank/DDBJ whole genome shotgun (WGS) entry which is preliminary data.</text>
</comment>
<proteinExistence type="predicted"/>
<accession>A0ACC0F4E3</accession>
<organism evidence="1 2">
    <name type="scientific">Camellia lanceoleosa</name>
    <dbReference type="NCBI Taxonomy" id="1840588"/>
    <lineage>
        <taxon>Eukaryota</taxon>
        <taxon>Viridiplantae</taxon>
        <taxon>Streptophyta</taxon>
        <taxon>Embryophyta</taxon>
        <taxon>Tracheophyta</taxon>
        <taxon>Spermatophyta</taxon>
        <taxon>Magnoliopsida</taxon>
        <taxon>eudicotyledons</taxon>
        <taxon>Gunneridae</taxon>
        <taxon>Pentapetalae</taxon>
        <taxon>asterids</taxon>
        <taxon>Ericales</taxon>
        <taxon>Theaceae</taxon>
        <taxon>Camellia</taxon>
    </lineage>
</organism>
<gene>
    <name evidence="1" type="ORF">LOK49_LG15G00314</name>
</gene>
<sequence>MKLFSENLESTLNIIIFMILYCHIVFKGVLFIYLFILWKIEK</sequence>
<protein>
    <submittedName>
        <fullName evidence="1">Uncharacterized protein</fullName>
    </submittedName>
</protein>
<name>A0ACC0F4E3_9ERIC</name>
<evidence type="ECO:0000313" key="1">
    <source>
        <dbReference type="EMBL" id="KAI7983339.1"/>
    </source>
</evidence>
<keyword evidence="2" id="KW-1185">Reference proteome</keyword>
<dbReference type="EMBL" id="CM045768">
    <property type="protein sequence ID" value="KAI7983339.1"/>
    <property type="molecule type" value="Genomic_DNA"/>
</dbReference>